<keyword evidence="2" id="KW-1185">Reference proteome</keyword>
<gene>
    <name evidence="1" type="ORF">HannXRQ_Chr02g0053391</name>
</gene>
<dbReference type="Proteomes" id="UP000215914">
    <property type="component" value="Chromosome 2"/>
</dbReference>
<accession>A0A251VHQ9</accession>
<protein>
    <submittedName>
        <fullName evidence="1">Uncharacterized protein</fullName>
    </submittedName>
</protein>
<sequence>MENIGVGSFFIDWGYLLKGGCNLGSSVRSSAGELVLRHKTCQELALGERFIICALRGL</sequence>
<organism evidence="1 2">
    <name type="scientific">Helianthus annuus</name>
    <name type="common">Common sunflower</name>
    <dbReference type="NCBI Taxonomy" id="4232"/>
    <lineage>
        <taxon>Eukaryota</taxon>
        <taxon>Viridiplantae</taxon>
        <taxon>Streptophyta</taxon>
        <taxon>Embryophyta</taxon>
        <taxon>Tracheophyta</taxon>
        <taxon>Spermatophyta</taxon>
        <taxon>Magnoliopsida</taxon>
        <taxon>eudicotyledons</taxon>
        <taxon>Gunneridae</taxon>
        <taxon>Pentapetalae</taxon>
        <taxon>asterids</taxon>
        <taxon>campanulids</taxon>
        <taxon>Asterales</taxon>
        <taxon>Asteraceae</taxon>
        <taxon>Asteroideae</taxon>
        <taxon>Heliantheae alliance</taxon>
        <taxon>Heliantheae</taxon>
        <taxon>Helianthus</taxon>
    </lineage>
</organism>
<evidence type="ECO:0000313" key="1">
    <source>
        <dbReference type="EMBL" id="OTG35125.1"/>
    </source>
</evidence>
<dbReference type="EMBL" id="CM007891">
    <property type="protein sequence ID" value="OTG35125.1"/>
    <property type="molecule type" value="Genomic_DNA"/>
</dbReference>
<dbReference type="AlphaFoldDB" id="A0A251VHQ9"/>
<proteinExistence type="predicted"/>
<dbReference type="InParanoid" id="A0A251VHQ9"/>
<reference evidence="2" key="1">
    <citation type="journal article" date="2017" name="Nature">
        <title>The sunflower genome provides insights into oil metabolism, flowering and Asterid evolution.</title>
        <authorList>
            <person name="Badouin H."/>
            <person name="Gouzy J."/>
            <person name="Grassa C.J."/>
            <person name="Murat F."/>
            <person name="Staton S.E."/>
            <person name="Cottret L."/>
            <person name="Lelandais-Briere C."/>
            <person name="Owens G.L."/>
            <person name="Carrere S."/>
            <person name="Mayjonade B."/>
            <person name="Legrand L."/>
            <person name="Gill N."/>
            <person name="Kane N.C."/>
            <person name="Bowers J.E."/>
            <person name="Hubner S."/>
            <person name="Bellec A."/>
            <person name="Berard A."/>
            <person name="Berges H."/>
            <person name="Blanchet N."/>
            <person name="Boniface M.C."/>
            <person name="Brunel D."/>
            <person name="Catrice O."/>
            <person name="Chaidir N."/>
            <person name="Claudel C."/>
            <person name="Donnadieu C."/>
            <person name="Faraut T."/>
            <person name="Fievet G."/>
            <person name="Helmstetter N."/>
            <person name="King M."/>
            <person name="Knapp S.J."/>
            <person name="Lai Z."/>
            <person name="Le Paslier M.C."/>
            <person name="Lippi Y."/>
            <person name="Lorenzon L."/>
            <person name="Mandel J.R."/>
            <person name="Marage G."/>
            <person name="Marchand G."/>
            <person name="Marquand E."/>
            <person name="Bret-Mestries E."/>
            <person name="Morien E."/>
            <person name="Nambeesan S."/>
            <person name="Nguyen T."/>
            <person name="Pegot-Espagnet P."/>
            <person name="Pouilly N."/>
            <person name="Raftis F."/>
            <person name="Sallet E."/>
            <person name="Schiex T."/>
            <person name="Thomas J."/>
            <person name="Vandecasteele C."/>
            <person name="Vares D."/>
            <person name="Vear F."/>
            <person name="Vautrin S."/>
            <person name="Crespi M."/>
            <person name="Mangin B."/>
            <person name="Burke J.M."/>
            <person name="Salse J."/>
            <person name="Munos S."/>
            <person name="Vincourt P."/>
            <person name="Rieseberg L.H."/>
            <person name="Langlade N.B."/>
        </authorList>
    </citation>
    <scope>NUCLEOTIDE SEQUENCE [LARGE SCALE GENOMIC DNA]</scope>
    <source>
        <strain evidence="2">cv. SF193</strain>
    </source>
</reference>
<evidence type="ECO:0000313" key="2">
    <source>
        <dbReference type="Proteomes" id="UP000215914"/>
    </source>
</evidence>
<name>A0A251VHQ9_HELAN</name>